<name>A0AAD5VCK5_9APHY</name>
<evidence type="ECO:0000313" key="1">
    <source>
        <dbReference type="EMBL" id="KAJ3492013.1"/>
    </source>
</evidence>
<proteinExistence type="predicted"/>
<keyword evidence="2" id="KW-1185">Reference proteome</keyword>
<reference evidence="1" key="1">
    <citation type="submission" date="2022-07" db="EMBL/GenBank/DDBJ databases">
        <title>Genome Sequence of Physisporinus lineatus.</title>
        <authorList>
            <person name="Buettner E."/>
        </authorList>
    </citation>
    <scope>NUCLEOTIDE SEQUENCE</scope>
    <source>
        <strain evidence="1">VT162</strain>
    </source>
</reference>
<protein>
    <submittedName>
        <fullName evidence="1">Uncharacterized protein</fullName>
    </submittedName>
</protein>
<organism evidence="1 2">
    <name type="scientific">Meripilus lineatus</name>
    <dbReference type="NCBI Taxonomy" id="2056292"/>
    <lineage>
        <taxon>Eukaryota</taxon>
        <taxon>Fungi</taxon>
        <taxon>Dikarya</taxon>
        <taxon>Basidiomycota</taxon>
        <taxon>Agaricomycotina</taxon>
        <taxon>Agaricomycetes</taxon>
        <taxon>Polyporales</taxon>
        <taxon>Meripilaceae</taxon>
        <taxon>Meripilus</taxon>
    </lineage>
</organism>
<accession>A0AAD5VCK5</accession>
<comment type="caution">
    <text evidence="1">The sequence shown here is derived from an EMBL/GenBank/DDBJ whole genome shotgun (WGS) entry which is preliminary data.</text>
</comment>
<evidence type="ECO:0000313" key="2">
    <source>
        <dbReference type="Proteomes" id="UP001212997"/>
    </source>
</evidence>
<dbReference type="AlphaFoldDB" id="A0AAD5VCK5"/>
<dbReference type="EMBL" id="JANAWD010000004">
    <property type="protein sequence ID" value="KAJ3492013.1"/>
    <property type="molecule type" value="Genomic_DNA"/>
</dbReference>
<sequence>MAPSRISQKLRPNILESVGPVESFGGYRAMPWTLSSDHRSLRMISPLSAVGTWMMALHIGAMGIRHDWLGLPRIHPLETISRRLALPRGLCMDTTTQHLRTGVFTFLRT</sequence>
<gene>
    <name evidence="1" type="ORF">NLI96_g286</name>
</gene>
<dbReference type="Proteomes" id="UP001212997">
    <property type="component" value="Unassembled WGS sequence"/>
</dbReference>